<evidence type="ECO:0000313" key="4">
    <source>
        <dbReference type="EMBL" id="MFG6461891.1"/>
    </source>
</evidence>
<accession>A0ABW7GJA0</accession>
<proteinExistence type="predicted"/>
<dbReference type="RefSeq" id="WP_394510748.1">
    <property type="nucleotide sequence ID" value="NZ_JBIGHX010000003.1"/>
</dbReference>
<sequence>MRAAASAFCAALLLAVSLPARAIDSQLSANLLVNASAFYPVYGVDSEAPNLDLRDDPRLRQLQTLDTSAAFGGGTARAHFEGRMGLLRAFAESSYPYCCDATGHRVVQGYSNATVQGRFYDSIAVTGAGLAVGTPVSYTVNFSITGALSNPSFESGGFLTAYGVAEVRLRDMSSFAEVNKNWDASRDATGVFSLTLDTFVGRTISLSGMLAVGASVSDYARLGRTAWADFGHSAGYQLLPSVAGLNTTGASGYDFSAAPVPEPGTWLLLAVGLGLLAWRRQSGPCLLRPSSKSGASSAPPTANGVMAPR</sequence>
<keyword evidence="5" id="KW-1185">Reference proteome</keyword>
<dbReference type="InterPro" id="IPR013424">
    <property type="entry name" value="Ice-binding_C"/>
</dbReference>
<comment type="caution">
    <text evidence="4">The sequence shown here is derived from an EMBL/GenBank/DDBJ whole genome shotgun (WGS) entry which is preliminary data.</text>
</comment>
<feature type="region of interest" description="Disordered" evidence="1">
    <location>
        <begin position="287"/>
        <end position="309"/>
    </location>
</feature>
<evidence type="ECO:0000313" key="5">
    <source>
        <dbReference type="Proteomes" id="UP001606302"/>
    </source>
</evidence>
<feature type="domain" description="Ice-binding protein C-terminal" evidence="3">
    <location>
        <begin position="259"/>
        <end position="280"/>
    </location>
</feature>
<keyword evidence="2" id="KW-0732">Signal</keyword>
<protein>
    <submittedName>
        <fullName evidence="4">PEP-CTERM sorting domain-containing protein</fullName>
    </submittedName>
</protein>
<dbReference type="Proteomes" id="UP001606302">
    <property type="component" value="Unassembled WGS sequence"/>
</dbReference>
<dbReference type="NCBIfam" id="TIGR02595">
    <property type="entry name" value="PEP_CTERM"/>
    <property type="match status" value="1"/>
</dbReference>
<dbReference type="EMBL" id="JBIGHX010000003">
    <property type="protein sequence ID" value="MFG6461891.1"/>
    <property type="molecule type" value="Genomic_DNA"/>
</dbReference>
<evidence type="ECO:0000256" key="1">
    <source>
        <dbReference type="SAM" id="MobiDB-lite"/>
    </source>
</evidence>
<dbReference type="Pfam" id="PF07589">
    <property type="entry name" value="PEP-CTERM"/>
    <property type="match status" value="1"/>
</dbReference>
<feature type="compositionally biased region" description="Low complexity" evidence="1">
    <location>
        <begin position="289"/>
        <end position="302"/>
    </location>
</feature>
<gene>
    <name evidence="4" type="ORF">ACG04Q_09940</name>
</gene>
<feature type="signal peptide" evidence="2">
    <location>
        <begin position="1"/>
        <end position="22"/>
    </location>
</feature>
<evidence type="ECO:0000259" key="3">
    <source>
        <dbReference type="Pfam" id="PF07589"/>
    </source>
</evidence>
<reference evidence="4 5" key="1">
    <citation type="submission" date="2024-08" db="EMBL/GenBank/DDBJ databases">
        <authorList>
            <person name="Lu H."/>
        </authorList>
    </citation>
    <scope>NUCLEOTIDE SEQUENCE [LARGE SCALE GENOMIC DNA]</scope>
    <source>
        <strain evidence="4 5">DXS20W</strain>
    </source>
</reference>
<feature type="chain" id="PRO_5045734232" evidence="2">
    <location>
        <begin position="23"/>
        <end position="309"/>
    </location>
</feature>
<evidence type="ECO:0000256" key="2">
    <source>
        <dbReference type="SAM" id="SignalP"/>
    </source>
</evidence>
<name>A0ABW7GJA0_9BURK</name>
<organism evidence="4 5">
    <name type="scientific">Pelomonas lactea</name>
    <dbReference type="NCBI Taxonomy" id="3299030"/>
    <lineage>
        <taxon>Bacteria</taxon>
        <taxon>Pseudomonadati</taxon>
        <taxon>Pseudomonadota</taxon>
        <taxon>Betaproteobacteria</taxon>
        <taxon>Burkholderiales</taxon>
        <taxon>Sphaerotilaceae</taxon>
        <taxon>Roseateles</taxon>
    </lineage>
</organism>